<dbReference type="Proteomes" id="UP001500556">
    <property type="component" value="Unassembled WGS sequence"/>
</dbReference>
<dbReference type="Pfam" id="PF10648">
    <property type="entry name" value="Gmad2"/>
    <property type="match status" value="1"/>
</dbReference>
<comment type="caution">
    <text evidence="3">The sequence shown here is derived from an EMBL/GenBank/DDBJ whole genome shotgun (WGS) entry which is preliminary data.</text>
</comment>
<evidence type="ECO:0000313" key="3">
    <source>
        <dbReference type="EMBL" id="GAA4733469.1"/>
    </source>
</evidence>
<gene>
    <name evidence="3" type="ORF">GCM10025782_36120</name>
</gene>
<sequence>MSDRTEFLHPDFEPGEFDRVERQLRQSLVQEARKVSPGDRLDAILHEAHEAGPVTATGGPRRWVAPVAAAALVAAIAGGAWWATQDSGGTPSPPAGSPSASPTVPSPTGPPTSAPSTVQTSPTQSSTTGGGATVQAALPAYFVGPVGDAKPTYKLFRQFVRTSLPADATDVDRVVKAVGLAMDAQPYSNTAGYLQPWSGTTVSTATVTSDTIDVELSGPGAEGFTPEVQRLAVQSLVWTAQAAVGRGALPVQFHIAGGATELFGTISTAQSFTRPPADESWRDLAPIWVTAPTTDQVFAASSAVTVKGEATVFEATLQWELDRGTTKVKAGTAMATVGAPSRGTYSVELGRLEPGTYTVRVLEASAKDGSVAAQDSVTFTVR</sequence>
<evidence type="ECO:0000313" key="4">
    <source>
        <dbReference type="Proteomes" id="UP001500556"/>
    </source>
</evidence>
<proteinExistence type="predicted"/>
<name>A0ABP8YLF9_9MICO</name>
<feature type="compositionally biased region" description="Low complexity" evidence="1">
    <location>
        <begin position="114"/>
        <end position="131"/>
    </location>
</feature>
<dbReference type="RefSeq" id="WP_345505260.1">
    <property type="nucleotide sequence ID" value="NZ_BAABLO010000013.1"/>
</dbReference>
<feature type="domain" description="Bacterial spore germination immunoglobulin-like" evidence="2">
    <location>
        <begin position="287"/>
        <end position="370"/>
    </location>
</feature>
<keyword evidence="4" id="KW-1185">Reference proteome</keyword>
<dbReference type="EMBL" id="BAABLO010000013">
    <property type="protein sequence ID" value="GAA4733469.1"/>
    <property type="molecule type" value="Genomic_DNA"/>
</dbReference>
<feature type="region of interest" description="Disordered" evidence="1">
    <location>
        <begin position="84"/>
        <end position="131"/>
    </location>
</feature>
<accession>A0ABP8YLF9</accession>
<feature type="compositionally biased region" description="Pro residues" evidence="1">
    <location>
        <begin position="104"/>
        <end position="113"/>
    </location>
</feature>
<evidence type="ECO:0000256" key="1">
    <source>
        <dbReference type="SAM" id="MobiDB-lite"/>
    </source>
</evidence>
<reference evidence="4" key="1">
    <citation type="journal article" date="2019" name="Int. J. Syst. Evol. Microbiol.">
        <title>The Global Catalogue of Microorganisms (GCM) 10K type strain sequencing project: providing services to taxonomists for standard genome sequencing and annotation.</title>
        <authorList>
            <consortium name="The Broad Institute Genomics Platform"/>
            <consortium name="The Broad Institute Genome Sequencing Center for Infectious Disease"/>
            <person name="Wu L."/>
            <person name="Ma J."/>
        </authorList>
    </citation>
    <scope>NUCLEOTIDE SEQUENCE [LARGE SCALE GENOMIC DNA]</scope>
    <source>
        <strain evidence="4">JCM 18961</strain>
    </source>
</reference>
<protein>
    <recommendedName>
        <fullName evidence="2">Bacterial spore germination immunoglobulin-like domain-containing protein</fullName>
    </recommendedName>
</protein>
<dbReference type="InterPro" id="IPR018911">
    <property type="entry name" value="Gmad2_Ig-like_dom"/>
</dbReference>
<evidence type="ECO:0000259" key="2">
    <source>
        <dbReference type="Pfam" id="PF10648"/>
    </source>
</evidence>
<organism evidence="3 4">
    <name type="scientific">Pedococcus ginsenosidimutans</name>
    <dbReference type="NCBI Taxonomy" id="490570"/>
    <lineage>
        <taxon>Bacteria</taxon>
        <taxon>Bacillati</taxon>
        <taxon>Actinomycetota</taxon>
        <taxon>Actinomycetes</taxon>
        <taxon>Micrococcales</taxon>
        <taxon>Intrasporangiaceae</taxon>
        <taxon>Pedococcus</taxon>
    </lineage>
</organism>